<evidence type="ECO:0000313" key="5">
    <source>
        <dbReference type="EMBL" id="GMF48314.1"/>
    </source>
</evidence>
<keyword evidence="6" id="KW-1185">Reference proteome</keyword>
<evidence type="ECO:0000313" key="6">
    <source>
        <dbReference type="Proteomes" id="UP001165121"/>
    </source>
</evidence>
<name>A0A9W6XW14_9STRA</name>
<proteinExistence type="inferred from homology"/>
<dbReference type="Proteomes" id="UP001165121">
    <property type="component" value="Unassembled WGS sequence"/>
</dbReference>
<evidence type="ECO:0000256" key="3">
    <source>
        <dbReference type="ARBA" id="ARBA00022801"/>
    </source>
</evidence>
<comment type="caution">
    <text evidence="5">The sequence shown here is derived from an EMBL/GenBank/DDBJ whole genome shotgun (WGS) entry which is preliminary data.</text>
</comment>
<dbReference type="InterPro" id="IPR003653">
    <property type="entry name" value="Peptidase_C48_C"/>
</dbReference>
<reference evidence="5" key="1">
    <citation type="submission" date="2023-04" db="EMBL/GenBank/DDBJ databases">
        <title>Phytophthora fragariaefolia NBRC 109709.</title>
        <authorList>
            <person name="Ichikawa N."/>
            <person name="Sato H."/>
            <person name="Tonouchi N."/>
        </authorList>
    </citation>
    <scope>NUCLEOTIDE SEQUENCE</scope>
    <source>
        <strain evidence="5">NBRC 109709</strain>
    </source>
</reference>
<sequence length="280" mass="30829">MAKEDSEMHNKGLSIASLAQQLAHEPTFTAATATIQQFKLLVFEKKPKPPVAIERVKLPPTKPVLQDDDLVRVLPKEILRKCDAKVSALQRSRKGLAERDVVVEISGFGVFSTDTLGVMRRYHRAIAAVRQVESAEKWVATVNFNIAIIPRGRGPKSPSKITRHQAPIKQGKTACIRDSTMGTLLNKLFGADPSIFVASPNIVSVSVSEEVTTDAEGLEAIFFGTSSERVIIPVNCNGKHWSSSMIDLRAKHNYFYDPMKSKYKIGVRAVAHQIAVRISG</sequence>
<dbReference type="GO" id="GO:0006508">
    <property type="term" value="P:proteolysis"/>
    <property type="evidence" value="ECO:0007669"/>
    <property type="project" value="UniProtKB-KW"/>
</dbReference>
<evidence type="ECO:0000259" key="4">
    <source>
        <dbReference type="Pfam" id="PF02902"/>
    </source>
</evidence>
<organism evidence="5 6">
    <name type="scientific">Phytophthora fragariaefolia</name>
    <dbReference type="NCBI Taxonomy" id="1490495"/>
    <lineage>
        <taxon>Eukaryota</taxon>
        <taxon>Sar</taxon>
        <taxon>Stramenopiles</taxon>
        <taxon>Oomycota</taxon>
        <taxon>Peronosporomycetes</taxon>
        <taxon>Peronosporales</taxon>
        <taxon>Peronosporaceae</taxon>
        <taxon>Phytophthora</taxon>
    </lineage>
</organism>
<dbReference type="AlphaFoldDB" id="A0A9W6XW14"/>
<comment type="similarity">
    <text evidence="1">Belongs to the peptidase C48 family.</text>
</comment>
<evidence type="ECO:0000256" key="2">
    <source>
        <dbReference type="ARBA" id="ARBA00022670"/>
    </source>
</evidence>
<dbReference type="InterPro" id="IPR038765">
    <property type="entry name" value="Papain-like_cys_pep_sf"/>
</dbReference>
<dbReference type="Gene3D" id="3.30.310.130">
    <property type="entry name" value="Ubiquitin-related"/>
    <property type="match status" value="1"/>
</dbReference>
<dbReference type="GO" id="GO:0008234">
    <property type="term" value="F:cysteine-type peptidase activity"/>
    <property type="evidence" value="ECO:0007669"/>
    <property type="project" value="InterPro"/>
</dbReference>
<keyword evidence="2" id="KW-0645">Protease</keyword>
<dbReference type="SUPFAM" id="SSF54001">
    <property type="entry name" value="Cysteine proteinases"/>
    <property type="match status" value="1"/>
</dbReference>
<dbReference type="EMBL" id="BSXT01002312">
    <property type="protein sequence ID" value="GMF48314.1"/>
    <property type="molecule type" value="Genomic_DNA"/>
</dbReference>
<feature type="domain" description="Ubiquitin-like protease family profile" evidence="4">
    <location>
        <begin position="229"/>
        <end position="264"/>
    </location>
</feature>
<accession>A0A9W6XW14</accession>
<gene>
    <name evidence="5" type="ORF">Pfra01_001861700</name>
</gene>
<dbReference type="OrthoDB" id="128330at2759"/>
<evidence type="ECO:0000256" key="1">
    <source>
        <dbReference type="ARBA" id="ARBA00005234"/>
    </source>
</evidence>
<dbReference type="Pfam" id="PF02902">
    <property type="entry name" value="Peptidase_C48"/>
    <property type="match status" value="1"/>
</dbReference>
<keyword evidence="3" id="KW-0378">Hydrolase</keyword>
<protein>
    <submittedName>
        <fullName evidence="5">Unnamed protein product</fullName>
    </submittedName>
</protein>